<dbReference type="GO" id="GO:0031297">
    <property type="term" value="P:replication fork processing"/>
    <property type="evidence" value="ECO:0007669"/>
    <property type="project" value="TreeGrafter"/>
</dbReference>
<keyword evidence="2" id="KW-0227">DNA damage</keyword>
<dbReference type="PANTHER" id="PTHR22980:SF0">
    <property type="entry name" value="CENTROMERE PROTEIN S"/>
    <property type="match status" value="1"/>
</dbReference>
<dbReference type="GO" id="GO:0071821">
    <property type="term" value="C:FANCM-MHF complex"/>
    <property type="evidence" value="ECO:0007669"/>
    <property type="project" value="InterPro"/>
</dbReference>
<keyword evidence="7" id="KW-1185">Reference proteome</keyword>
<dbReference type="AlphaFoldDB" id="A0AAV5QKH9"/>
<evidence type="ECO:0000256" key="1">
    <source>
        <dbReference type="ARBA" id="ARBA00006612"/>
    </source>
</evidence>
<evidence type="ECO:0000256" key="5">
    <source>
        <dbReference type="SAM" id="MobiDB-lite"/>
    </source>
</evidence>
<evidence type="ECO:0000313" key="6">
    <source>
        <dbReference type="EMBL" id="GMM35062.1"/>
    </source>
</evidence>
<dbReference type="GO" id="GO:0000712">
    <property type="term" value="P:resolution of meiotic recombination intermediates"/>
    <property type="evidence" value="ECO:0007669"/>
    <property type="project" value="TreeGrafter"/>
</dbReference>
<keyword evidence="3" id="KW-0238">DNA-binding</keyword>
<dbReference type="SUPFAM" id="SSF47113">
    <property type="entry name" value="Histone-fold"/>
    <property type="match status" value="1"/>
</dbReference>
<dbReference type="Pfam" id="PF15630">
    <property type="entry name" value="CENP-S"/>
    <property type="match status" value="1"/>
</dbReference>
<organism evidence="6 7">
    <name type="scientific">Saccharomycopsis crataegensis</name>
    <dbReference type="NCBI Taxonomy" id="43959"/>
    <lineage>
        <taxon>Eukaryota</taxon>
        <taxon>Fungi</taxon>
        <taxon>Dikarya</taxon>
        <taxon>Ascomycota</taxon>
        <taxon>Saccharomycotina</taxon>
        <taxon>Saccharomycetes</taxon>
        <taxon>Saccharomycopsidaceae</taxon>
        <taxon>Saccharomycopsis</taxon>
    </lineage>
</organism>
<evidence type="ECO:0000256" key="4">
    <source>
        <dbReference type="ARBA" id="ARBA00023204"/>
    </source>
</evidence>
<name>A0AAV5QKH9_9ASCO</name>
<comment type="caution">
    <text evidence="6">The sequence shown here is derived from an EMBL/GenBank/DDBJ whole genome shotgun (WGS) entry which is preliminary data.</text>
</comment>
<dbReference type="Proteomes" id="UP001360560">
    <property type="component" value="Unassembled WGS sequence"/>
</dbReference>
<dbReference type="InterPro" id="IPR029003">
    <property type="entry name" value="CENP-S/Mhf1"/>
</dbReference>
<dbReference type="GO" id="GO:0003677">
    <property type="term" value="F:DNA binding"/>
    <property type="evidence" value="ECO:0007669"/>
    <property type="project" value="UniProtKB-KW"/>
</dbReference>
<protein>
    <submittedName>
        <fullName evidence="6">Mhf1 protein</fullName>
    </submittedName>
</protein>
<dbReference type="GO" id="GO:0046982">
    <property type="term" value="F:protein heterodimerization activity"/>
    <property type="evidence" value="ECO:0007669"/>
    <property type="project" value="InterPro"/>
</dbReference>
<dbReference type="GO" id="GO:0003682">
    <property type="term" value="F:chromatin binding"/>
    <property type="evidence" value="ECO:0007669"/>
    <property type="project" value="TreeGrafter"/>
</dbReference>
<dbReference type="CDD" id="cd22919">
    <property type="entry name" value="HFD_CENP-S"/>
    <property type="match status" value="1"/>
</dbReference>
<feature type="region of interest" description="Disordered" evidence="5">
    <location>
        <begin position="100"/>
        <end position="167"/>
    </location>
</feature>
<gene>
    <name evidence="6" type="ORF">DASC09_023870</name>
</gene>
<feature type="compositionally biased region" description="Acidic residues" evidence="5">
    <location>
        <begin position="145"/>
        <end position="158"/>
    </location>
</feature>
<dbReference type="GeneID" id="90073041"/>
<dbReference type="GO" id="GO:0006281">
    <property type="term" value="P:DNA repair"/>
    <property type="evidence" value="ECO:0007669"/>
    <property type="project" value="UniProtKB-KW"/>
</dbReference>
<feature type="compositionally biased region" description="Basic and acidic residues" evidence="5">
    <location>
        <begin position="100"/>
        <end position="144"/>
    </location>
</feature>
<dbReference type="RefSeq" id="XP_064852062.1">
    <property type="nucleotide sequence ID" value="XM_064995990.1"/>
</dbReference>
<dbReference type="Gene3D" id="1.10.20.10">
    <property type="entry name" value="Histone, subunit A"/>
    <property type="match status" value="1"/>
</dbReference>
<evidence type="ECO:0000256" key="2">
    <source>
        <dbReference type="ARBA" id="ARBA00022763"/>
    </source>
</evidence>
<comment type="similarity">
    <text evidence="1">Belongs to the TAF9 family. CENP-S/MHF1 subfamily.</text>
</comment>
<sequence>MSMEEDDVQAHLKASIWDTVSELVDQETKGLGISATPTFIAALVQLVFDQLLSVGEDLKAFADHAGRRTIVPDDMFMVTRKNGQLTELLKNHYSLLLSEKKGRQEEEYHEAHGHSSYKDNQDRKLEDSTVVDSRKKSTENNRGDFDDDSDEFDDDLDLEPIQRPSKR</sequence>
<keyword evidence="4" id="KW-0234">DNA repair</keyword>
<dbReference type="PANTHER" id="PTHR22980">
    <property type="entry name" value="CORTISTATIN"/>
    <property type="match status" value="1"/>
</dbReference>
<evidence type="ECO:0000313" key="7">
    <source>
        <dbReference type="Proteomes" id="UP001360560"/>
    </source>
</evidence>
<evidence type="ECO:0000256" key="3">
    <source>
        <dbReference type="ARBA" id="ARBA00023125"/>
    </source>
</evidence>
<proteinExistence type="inferred from homology"/>
<dbReference type="EMBL" id="BTFZ01000004">
    <property type="protein sequence ID" value="GMM35062.1"/>
    <property type="molecule type" value="Genomic_DNA"/>
</dbReference>
<dbReference type="InterPro" id="IPR009072">
    <property type="entry name" value="Histone-fold"/>
</dbReference>
<accession>A0AAV5QKH9</accession>
<reference evidence="6 7" key="1">
    <citation type="journal article" date="2023" name="Elife">
        <title>Identification of key yeast species and microbe-microbe interactions impacting larval growth of Drosophila in the wild.</title>
        <authorList>
            <person name="Mure A."/>
            <person name="Sugiura Y."/>
            <person name="Maeda R."/>
            <person name="Honda K."/>
            <person name="Sakurai N."/>
            <person name="Takahashi Y."/>
            <person name="Watada M."/>
            <person name="Katoh T."/>
            <person name="Gotoh A."/>
            <person name="Gotoh Y."/>
            <person name="Taniguchi I."/>
            <person name="Nakamura K."/>
            <person name="Hayashi T."/>
            <person name="Katayama T."/>
            <person name="Uemura T."/>
            <person name="Hattori Y."/>
        </authorList>
    </citation>
    <scope>NUCLEOTIDE SEQUENCE [LARGE SCALE GENOMIC DNA]</scope>
    <source>
        <strain evidence="6 7">SC-9</strain>
    </source>
</reference>